<dbReference type="OrthoDB" id="9802958at2"/>
<dbReference type="InterPro" id="IPR028090">
    <property type="entry name" value="JAB_dom_prok"/>
</dbReference>
<dbReference type="Gene3D" id="3.40.140.10">
    <property type="entry name" value="Cytidine Deaminase, domain 2"/>
    <property type="match status" value="1"/>
</dbReference>
<feature type="domain" description="JAB" evidence="6">
    <location>
        <begin position="15"/>
        <end position="111"/>
    </location>
</feature>
<evidence type="ECO:0000256" key="2">
    <source>
        <dbReference type="ARBA" id="ARBA00022723"/>
    </source>
</evidence>
<evidence type="ECO:0000256" key="4">
    <source>
        <dbReference type="ARBA" id="ARBA00022833"/>
    </source>
</evidence>
<keyword evidence="1" id="KW-0645">Protease</keyword>
<dbReference type="GO" id="GO:0008270">
    <property type="term" value="F:zinc ion binding"/>
    <property type="evidence" value="ECO:0007669"/>
    <property type="project" value="TreeGrafter"/>
</dbReference>
<dbReference type="Proteomes" id="UP000249169">
    <property type="component" value="Unassembled WGS sequence"/>
</dbReference>
<organism evidence="7 8">
    <name type="scientific">Lujinxingia litoralis</name>
    <dbReference type="NCBI Taxonomy" id="2211119"/>
    <lineage>
        <taxon>Bacteria</taxon>
        <taxon>Deltaproteobacteria</taxon>
        <taxon>Bradymonadales</taxon>
        <taxon>Lujinxingiaceae</taxon>
        <taxon>Lujinxingia</taxon>
    </lineage>
</organism>
<name>A0A328C9X4_9DELT</name>
<accession>A0A328C9X4</accession>
<keyword evidence="2" id="KW-0479">Metal-binding</keyword>
<dbReference type="AlphaFoldDB" id="A0A328C9X4"/>
<protein>
    <recommendedName>
        <fullName evidence="6">JAB domain-containing protein</fullName>
    </recommendedName>
</protein>
<dbReference type="SUPFAM" id="SSF102712">
    <property type="entry name" value="JAB1/MPN domain"/>
    <property type="match status" value="1"/>
</dbReference>
<evidence type="ECO:0000313" key="8">
    <source>
        <dbReference type="Proteomes" id="UP000249169"/>
    </source>
</evidence>
<dbReference type="GO" id="GO:0006508">
    <property type="term" value="P:proteolysis"/>
    <property type="evidence" value="ECO:0007669"/>
    <property type="project" value="UniProtKB-KW"/>
</dbReference>
<gene>
    <name evidence="7" type="ORF">DL240_04295</name>
</gene>
<dbReference type="PANTHER" id="PTHR34858:SF1">
    <property type="entry name" value="CYSO-CYSTEINE PEPTIDASE"/>
    <property type="match status" value="1"/>
</dbReference>
<evidence type="ECO:0000259" key="6">
    <source>
        <dbReference type="Pfam" id="PF14464"/>
    </source>
</evidence>
<dbReference type="EMBL" id="QHKO01000001">
    <property type="protein sequence ID" value="RAL25437.1"/>
    <property type="molecule type" value="Genomic_DNA"/>
</dbReference>
<reference evidence="7 8" key="1">
    <citation type="submission" date="2018-05" db="EMBL/GenBank/DDBJ databases">
        <title>Lujinxingia marina gen. nov. sp. nov., a new facultative anaerobic member of the class Deltaproteobacteria, and proposal of Lujinxingaceae fam. nov.</title>
        <authorList>
            <person name="Li C.-M."/>
        </authorList>
    </citation>
    <scope>NUCLEOTIDE SEQUENCE [LARGE SCALE GENOMIC DNA]</scope>
    <source>
        <strain evidence="7 8">B210</strain>
    </source>
</reference>
<keyword evidence="4" id="KW-0862">Zinc</keyword>
<sequence length="182" mass="20408">MSASLHRVDERWTPALLAELSTWVSAAYPEEGCGLVLQSEDGSWRFHPCENVADRYHALDPEMYPRTARDFYMIDPMEFVRVDERGEHLAAIVHSHPDVGDYFSAEDVAAATFPRDSEEEALEPIYPDTDYLVVSVRKGQADGATLFRFLEEQGGFEGVRRFEAPELHRGEAALKGSAEAVS</sequence>
<evidence type="ECO:0000256" key="1">
    <source>
        <dbReference type="ARBA" id="ARBA00022670"/>
    </source>
</evidence>
<dbReference type="Pfam" id="PF14464">
    <property type="entry name" value="Prok-JAB"/>
    <property type="match status" value="1"/>
</dbReference>
<keyword evidence="8" id="KW-1185">Reference proteome</keyword>
<dbReference type="GO" id="GO:0008235">
    <property type="term" value="F:metalloexopeptidase activity"/>
    <property type="evidence" value="ECO:0007669"/>
    <property type="project" value="TreeGrafter"/>
</dbReference>
<dbReference type="InterPro" id="IPR051929">
    <property type="entry name" value="VirAsm_ModProt"/>
</dbReference>
<evidence type="ECO:0000256" key="3">
    <source>
        <dbReference type="ARBA" id="ARBA00022801"/>
    </source>
</evidence>
<keyword evidence="3" id="KW-0378">Hydrolase</keyword>
<proteinExistence type="predicted"/>
<comment type="caution">
    <text evidence="7">The sequence shown here is derived from an EMBL/GenBank/DDBJ whole genome shotgun (WGS) entry which is preliminary data.</text>
</comment>
<dbReference type="PANTHER" id="PTHR34858">
    <property type="entry name" value="CYSO-CYSTEINE PEPTIDASE"/>
    <property type="match status" value="1"/>
</dbReference>
<evidence type="ECO:0000313" key="7">
    <source>
        <dbReference type="EMBL" id="RAL25437.1"/>
    </source>
</evidence>
<dbReference type="RefSeq" id="WP_111728609.1">
    <property type="nucleotide sequence ID" value="NZ_QHKO01000001.1"/>
</dbReference>
<evidence type="ECO:0000256" key="5">
    <source>
        <dbReference type="ARBA" id="ARBA00023049"/>
    </source>
</evidence>
<keyword evidence="5" id="KW-0482">Metalloprotease</keyword>